<sequence>MLHPYHSKACIEHPLGILCRCAEYDDITNKFIIYTVGTQHPLVTSLNIDPISSEKVIWLPTRTEPNVNPTKPILSYEKSEKEKIDSTNVKKRWIPVATDVVSPNELRPNMSYLHNTERHTQSADTSTLTDMLPHKGRVIRRKDIDWEIGSHETPVKMSDEPETNWRKINGCFCSWADAFTISMFCPPY</sequence>
<dbReference type="Proteomes" id="UP000694920">
    <property type="component" value="Unplaced"/>
</dbReference>
<reference evidence="2" key="1">
    <citation type="submission" date="2025-08" db="UniProtKB">
        <authorList>
            <consortium name="RefSeq"/>
        </authorList>
    </citation>
    <scope>IDENTIFICATION</scope>
</reference>
<accession>A0AAJ7RGV0</accession>
<dbReference type="KEGG" id="ccin:107267504"/>
<name>A0AAJ7RGV0_CEPCN</name>
<keyword evidence="1" id="KW-1185">Reference proteome</keyword>
<dbReference type="RefSeq" id="XP_024940628.1">
    <property type="nucleotide sequence ID" value="XM_025084860.1"/>
</dbReference>
<proteinExistence type="predicted"/>
<dbReference type="GeneID" id="107267504"/>
<dbReference type="AlphaFoldDB" id="A0AAJ7RGV0"/>
<evidence type="ECO:0000313" key="1">
    <source>
        <dbReference type="Proteomes" id="UP000694920"/>
    </source>
</evidence>
<gene>
    <name evidence="2" type="primary">LOC107267504</name>
</gene>
<evidence type="ECO:0000313" key="2">
    <source>
        <dbReference type="RefSeq" id="XP_024940628.1"/>
    </source>
</evidence>
<protein>
    <submittedName>
        <fullName evidence="2">Uncharacterized protein LOC107267504</fullName>
    </submittedName>
</protein>
<organism evidence="1 2">
    <name type="scientific">Cephus cinctus</name>
    <name type="common">Wheat stem sawfly</name>
    <dbReference type="NCBI Taxonomy" id="211228"/>
    <lineage>
        <taxon>Eukaryota</taxon>
        <taxon>Metazoa</taxon>
        <taxon>Ecdysozoa</taxon>
        <taxon>Arthropoda</taxon>
        <taxon>Hexapoda</taxon>
        <taxon>Insecta</taxon>
        <taxon>Pterygota</taxon>
        <taxon>Neoptera</taxon>
        <taxon>Endopterygota</taxon>
        <taxon>Hymenoptera</taxon>
        <taxon>Cephoidea</taxon>
        <taxon>Cephidae</taxon>
        <taxon>Cephus</taxon>
    </lineage>
</organism>